<dbReference type="AlphaFoldDB" id="A0AAV4QV73"/>
<proteinExistence type="predicted"/>
<organism evidence="1 2">
    <name type="scientific">Caerostris extrusa</name>
    <name type="common">Bark spider</name>
    <name type="synonym">Caerostris bankana</name>
    <dbReference type="NCBI Taxonomy" id="172846"/>
    <lineage>
        <taxon>Eukaryota</taxon>
        <taxon>Metazoa</taxon>
        <taxon>Ecdysozoa</taxon>
        <taxon>Arthropoda</taxon>
        <taxon>Chelicerata</taxon>
        <taxon>Arachnida</taxon>
        <taxon>Araneae</taxon>
        <taxon>Araneomorphae</taxon>
        <taxon>Entelegynae</taxon>
        <taxon>Araneoidea</taxon>
        <taxon>Araneidae</taxon>
        <taxon>Caerostris</taxon>
    </lineage>
</organism>
<dbReference type="Proteomes" id="UP001054945">
    <property type="component" value="Unassembled WGS sequence"/>
</dbReference>
<comment type="caution">
    <text evidence="1">The sequence shown here is derived from an EMBL/GenBank/DDBJ whole genome shotgun (WGS) entry which is preliminary data.</text>
</comment>
<accession>A0AAV4QV73</accession>
<reference evidence="1 2" key="1">
    <citation type="submission" date="2021-06" db="EMBL/GenBank/DDBJ databases">
        <title>Caerostris extrusa draft genome.</title>
        <authorList>
            <person name="Kono N."/>
            <person name="Arakawa K."/>
        </authorList>
    </citation>
    <scope>NUCLEOTIDE SEQUENCE [LARGE SCALE GENOMIC DNA]</scope>
</reference>
<gene>
    <name evidence="1" type="ORF">CEXT_582291</name>
</gene>
<sequence length="109" mass="11914">MFEDNGLYSTMLHTHEVHQNVPYNGSGLQESHVPINPLATTSKMESRGFPMLFITPKKNKSGWKLTSSDHRGITRANAFAKQATGNESVISQGADLASPSQQIVINFLG</sequence>
<name>A0AAV4QV73_CAEEX</name>
<evidence type="ECO:0000313" key="1">
    <source>
        <dbReference type="EMBL" id="GIY12766.1"/>
    </source>
</evidence>
<protein>
    <submittedName>
        <fullName evidence="1">Uncharacterized protein</fullName>
    </submittedName>
</protein>
<dbReference type="EMBL" id="BPLR01006847">
    <property type="protein sequence ID" value="GIY12766.1"/>
    <property type="molecule type" value="Genomic_DNA"/>
</dbReference>
<evidence type="ECO:0000313" key="2">
    <source>
        <dbReference type="Proteomes" id="UP001054945"/>
    </source>
</evidence>
<keyword evidence="2" id="KW-1185">Reference proteome</keyword>